<evidence type="ECO:0000259" key="1">
    <source>
        <dbReference type="Pfam" id="PF08378"/>
    </source>
</evidence>
<organism evidence="2 3">
    <name type="scientific">Janthinobacterium agaricidamnosum</name>
    <dbReference type="NCBI Taxonomy" id="55508"/>
    <lineage>
        <taxon>Bacteria</taxon>
        <taxon>Pseudomonadati</taxon>
        <taxon>Pseudomonadota</taxon>
        <taxon>Betaproteobacteria</taxon>
        <taxon>Burkholderiales</taxon>
        <taxon>Oxalobacteraceae</taxon>
        <taxon>Janthinobacterium</taxon>
    </lineage>
</organism>
<dbReference type="Proteomes" id="UP000279594">
    <property type="component" value="Chromosome"/>
</dbReference>
<dbReference type="AlphaFoldDB" id="A0A3G2EAA8"/>
<dbReference type="InterPro" id="IPR027417">
    <property type="entry name" value="P-loop_NTPase"/>
</dbReference>
<evidence type="ECO:0000313" key="2">
    <source>
        <dbReference type="EMBL" id="AYM76466.1"/>
    </source>
</evidence>
<dbReference type="Gene3D" id="3.40.50.300">
    <property type="entry name" value="P-loop containing nucleotide triphosphate hydrolases"/>
    <property type="match status" value="1"/>
</dbReference>
<feature type="domain" description="NERD" evidence="1">
    <location>
        <begin position="45"/>
        <end position="142"/>
    </location>
</feature>
<name>A0A3G2EAA8_9BURK</name>
<sequence length="792" mass="89940">MNMAVFLPELKDACFKSEGEYKLFNTLAALDDEFTVVHSCPWLRPSVNRIFSQTKHRYINLFRNNKKNLTGETDFVITHPKYGILCIEVKTGDYHPLGARFVHAKDRHIIDPLDQVKKNAFTTIDLLEQKQISCPVGYAVYICNSQLDTPDFASAYFPIGETQLQEGIILLPKHEQRIQERILELFEFWRTALSPAKQDFADVIERFIATVWPKEIIDNELARKISFDNEVWLKLDQNQHHIVKRCLKNNSWITAGFAGTGKTVIAYAVATAYAAAGKRVAFLFKNKKIASHIAEQVNTAPNGDRIMVSTFHAYCDKYSRDDLTERHAFDDYHKYLMSSVDTIYDCLIVDEAQGLSETDHAALVRHFQHAKKYIFADRYQVFSPMEKGVDYSYLEATYGVEAYYLHAVYRNPWSVTEKILEILPVNHEIINQRTDRNMALNQYFVKNVEVSLKNQIKNLKSAGAKAQDIVVLSQFSVDFIIPGVEVTTIAAFRGMEAPIVIILGDVDMDGNTLACALGRCTTRAIVLWHQAQCFTDPAHIRLDYLKDELEHCRPKLIEKDFNEREPVYIANIIKKYAGKSQSYDVAGCTFSFSEAWRGWLTDTQSWPNSEAQLWGILLKILTNTRFYSIEQAQNRLAYAVRPKYCNACARMTPHPFLQSCIPCSSVALNADAIRQAYDLLEGKEVTLSAPLTSIRNVAAKIAGTNQLFDPRASVENNGRELELLLGSILVIFNGRREGSEITRQSIAGWIEECIVPQDFGTSIDDIVGRVITSLCARKIFKKIADKTYALTS</sequence>
<evidence type="ECO:0000313" key="3">
    <source>
        <dbReference type="Proteomes" id="UP000279594"/>
    </source>
</evidence>
<keyword evidence="3" id="KW-1185">Reference proteome</keyword>
<reference evidence="2 3" key="1">
    <citation type="submission" date="2018-10" db="EMBL/GenBank/DDBJ databases">
        <title>Effects of UV and annual dynamics of microbial communities in freshwater RAS systems.</title>
        <authorList>
            <person name="Bekkelund A.K."/>
            <person name="Hansen B.R."/>
            <person name="Stokken H."/>
            <person name="Eriksen B.F."/>
            <person name="Kashulin N.A."/>
        </authorList>
    </citation>
    <scope>NUCLEOTIDE SEQUENCE [LARGE SCALE GENOMIC DNA]</scope>
    <source>
        <strain evidence="2 3">BHSEK</strain>
    </source>
</reference>
<dbReference type="InterPro" id="IPR011528">
    <property type="entry name" value="NERD"/>
</dbReference>
<proteinExistence type="predicted"/>
<dbReference type="SUPFAM" id="SSF52540">
    <property type="entry name" value="P-loop containing nucleoside triphosphate hydrolases"/>
    <property type="match status" value="1"/>
</dbReference>
<dbReference type="Pfam" id="PF08378">
    <property type="entry name" value="NERD"/>
    <property type="match status" value="1"/>
</dbReference>
<dbReference type="Pfam" id="PF13604">
    <property type="entry name" value="AAA_30"/>
    <property type="match status" value="1"/>
</dbReference>
<accession>A0A3G2EAA8</accession>
<gene>
    <name evidence="2" type="ORF">D9M09_12185</name>
</gene>
<dbReference type="EMBL" id="CP033019">
    <property type="protein sequence ID" value="AYM76466.1"/>
    <property type="molecule type" value="Genomic_DNA"/>
</dbReference>
<protein>
    <submittedName>
        <fullName evidence="2">NERD domain-containing protein</fullName>
    </submittedName>
</protein>